<feature type="transmembrane region" description="Helical" evidence="1">
    <location>
        <begin position="12"/>
        <end position="31"/>
    </location>
</feature>
<proteinExistence type="predicted"/>
<organism evidence="2 3">
    <name type="scientific">Actinoplanes philippinensis</name>
    <dbReference type="NCBI Taxonomy" id="35752"/>
    <lineage>
        <taxon>Bacteria</taxon>
        <taxon>Bacillati</taxon>
        <taxon>Actinomycetota</taxon>
        <taxon>Actinomycetes</taxon>
        <taxon>Micromonosporales</taxon>
        <taxon>Micromonosporaceae</taxon>
        <taxon>Actinoplanes</taxon>
    </lineage>
</organism>
<evidence type="ECO:0000256" key="1">
    <source>
        <dbReference type="SAM" id="Phobius"/>
    </source>
</evidence>
<dbReference type="STRING" id="35752.SAMN05421541_104438"/>
<protein>
    <submittedName>
        <fullName evidence="2">Uncharacterized protein</fullName>
    </submittedName>
</protein>
<evidence type="ECO:0000313" key="3">
    <source>
        <dbReference type="Proteomes" id="UP000199645"/>
    </source>
</evidence>
<keyword evidence="1" id="KW-0472">Membrane</keyword>
<accession>A0A1I2EFH2</accession>
<name>A0A1I2EFH2_9ACTN</name>
<sequence length="70" mass="7092">MNKVERRADTARILGTMAILTGLLIAGIGLATDATPVKGYFFAALLVIIGSGLRLEAAVTSTSAASASGR</sequence>
<keyword evidence="3" id="KW-1185">Reference proteome</keyword>
<dbReference type="Proteomes" id="UP000199645">
    <property type="component" value="Unassembled WGS sequence"/>
</dbReference>
<keyword evidence="1" id="KW-1133">Transmembrane helix</keyword>
<dbReference type="AlphaFoldDB" id="A0A1I2EFH2"/>
<keyword evidence="1" id="KW-0812">Transmembrane</keyword>
<evidence type="ECO:0000313" key="2">
    <source>
        <dbReference type="EMBL" id="SFE91804.1"/>
    </source>
</evidence>
<feature type="transmembrane region" description="Helical" evidence="1">
    <location>
        <begin position="37"/>
        <end position="55"/>
    </location>
</feature>
<gene>
    <name evidence="2" type="ORF">SAMN05421541_104438</name>
</gene>
<dbReference type="EMBL" id="FONV01000004">
    <property type="protein sequence ID" value="SFE91804.1"/>
    <property type="molecule type" value="Genomic_DNA"/>
</dbReference>
<dbReference type="RefSeq" id="WP_093613258.1">
    <property type="nucleotide sequence ID" value="NZ_BOMT01000028.1"/>
</dbReference>
<reference evidence="2 3" key="1">
    <citation type="submission" date="2016-10" db="EMBL/GenBank/DDBJ databases">
        <authorList>
            <person name="de Groot N.N."/>
        </authorList>
    </citation>
    <scope>NUCLEOTIDE SEQUENCE [LARGE SCALE GENOMIC DNA]</scope>
    <source>
        <strain evidence="2 3">DSM 43019</strain>
    </source>
</reference>